<dbReference type="GO" id="GO:0006281">
    <property type="term" value="P:DNA repair"/>
    <property type="evidence" value="ECO:0007669"/>
    <property type="project" value="UniProtKB-KW"/>
</dbReference>
<dbReference type="Gene3D" id="1.10.150.810">
    <property type="match status" value="1"/>
</dbReference>
<evidence type="ECO:0000256" key="12">
    <source>
        <dbReference type="SAM" id="Coils"/>
    </source>
</evidence>
<accession>A0A9P1FYV7</accession>
<protein>
    <recommendedName>
        <fullName evidence="2">DNA polymerase kappa</fullName>
        <ecNumber evidence="1">2.7.7.7</ecNumber>
    </recommendedName>
</protein>
<evidence type="ECO:0000256" key="10">
    <source>
        <dbReference type="ARBA" id="ARBA00023204"/>
    </source>
</evidence>
<dbReference type="Pfam" id="PF00817">
    <property type="entry name" value="IMS"/>
    <property type="match status" value="1"/>
</dbReference>
<organism evidence="14">
    <name type="scientific">Cladocopium goreaui</name>
    <dbReference type="NCBI Taxonomy" id="2562237"/>
    <lineage>
        <taxon>Eukaryota</taxon>
        <taxon>Sar</taxon>
        <taxon>Alveolata</taxon>
        <taxon>Dinophyceae</taxon>
        <taxon>Suessiales</taxon>
        <taxon>Symbiodiniaceae</taxon>
        <taxon>Cladocopium</taxon>
    </lineage>
</organism>
<dbReference type="Gene3D" id="3.40.1170.60">
    <property type="match status" value="1"/>
</dbReference>
<comment type="caution">
    <text evidence="14">The sequence shown here is derived from an EMBL/GenBank/DDBJ whole genome shotgun (WGS) entry which is preliminary data.</text>
</comment>
<dbReference type="EMBL" id="CAMXCT030001569">
    <property type="protein sequence ID" value="CAL4778594.1"/>
    <property type="molecule type" value="Genomic_DNA"/>
</dbReference>
<dbReference type="Gene3D" id="3.30.70.270">
    <property type="match status" value="2"/>
</dbReference>
<reference evidence="14" key="1">
    <citation type="submission" date="2022-10" db="EMBL/GenBank/DDBJ databases">
        <authorList>
            <person name="Chen Y."/>
            <person name="Dougan E. K."/>
            <person name="Chan C."/>
            <person name="Rhodes N."/>
            <person name="Thang M."/>
        </authorList>
    </citation>
    <scope>NUCLEOTIDE SEQUENCE</scope>
</reference>
<dbReference type="Gene3D" id="3.30.1490.100">
    <property type="entry name" value="DNA polymerase, Y-family, little finger domain"/>
    <property type="match status" value="1"/>
</dbReference>
<gene>
    <name evidence="14" type="ORF">C1SCF055_LOCUS18204</name>
</gene>
<comment type="catalytic activity">
    <reaction evidence="11">
        <text>DNA(n) + a 2'-deoxyribonucleoside 5'-triphosphate = DNA(n+1) + diphosphate</text>
        <dbReference type="Rhea" id="RHEA:22508"/>
        <dbReference type="Rhea" id="RHEA-COMP:17339"/>
        <dbReference type="Rhea" id="RHEA-COMP:17340"/>
        <dbReference type="ChEBI" id="CHEBI:33019"/>
        <dbReference type="ChEBI" id="CHEBI:61560"/>
        <dbReference type="ChEBI" id="CHEBI:173112"/>
        <dbReference type="EC" id="2.7.7.7"/>
    </reaction>
</comment>
<keyword evidence="4" id="KW-0548">Nucleotidyltransferase</keyword>
<keyword evidence="6" id="KW-0479">Metal-binding</keyword>
<dbReference type="InterPro" id="IPR043502">
    <property type="entry name" value="DNA/RNA_pol_sf"/>
</dbReference>
<evidence type="ECO:0000256" key="4">
    <source>
        <dbReference type="ARBA" id="ARBA00022695"/>
    </source>
</evidence>
<dbReference type="PANTHER" id="PTHR11076">
    <property type="entry name" value="DNA REPAIR POLYMERASE UMUC / TRANSFERASE FAMILY MEMBER"/>
    <property type="match status" value="1"/>
</dbReference>
<dbReference type="InterPro" id="IPR050116">
    <property type="entry name" value="DNA_polymerase-Y"/>
</dbReference>
<feature type="domain" description="UmuC" evidence="13">
    <location>
        <begin position="113"/>
        <end position="302"/>
    </location>
</feature>
<dbReference type="GO" id="GO:0006260">
    <property type="term" value="P:DNA replication"/>
    <property type="evidence" value="ECO:0007669"/>
    <property type="project" value="UniProtKB-KW"/>
</dbReference>
<dbReference type="GO" id="GO:0003684">
    <property type="term" value="F:damaged DNA binding"/>
    <property type="evidence" value="ECO:0007669"/>
    <property type="project" value="InterPro"/>
</dbReference>
<dbReference type="GO" id="GO:0003887">
    <property type="term" value="F:DNA-directed DNA polymerase activity"/>
    <property type="evidence" value="ECO:0007669"/>
    <property type="project" value="UniProtKB-KW"/>
</dbReference>
<feature type="coiled-coil region" evidence="12">
    <location>
        <begin position="67"/>
        <end position="106"/>
    </location>
</feature>
<name>A0A9P1FYV7_9DINO</name>
<dbReference type="EMBL" id="CAMXCT010001569">
    <property type="protein sequence ID" value="CAI3991282.1"/>
    <property type="molecule type" value="Genomic_DNA"/>
</dbReference>
<dbReference type="FunFam" id="3.30.1490.100:FF:000004">
    <property type="entry name" value="DNA polymerase IV"/>
    <property type="match status" value="1"/>
</dbReference>
<proteinExistence type="predicted"/>
<dbReference type="EMBL" id="CAMXCT020001569">
    <property type="protein sequence ID" value="CAL1144657.1"/>
    <property type="molecule type" value="Genomic_DNA"/>
</dbReference>
<evidence type="ECO:0000256" key="8">
    <source>
        <dbReference type="ARBA" id="ARBA00022842"/>
    </source>
</evidence>
<keyword evidence="5" id="KW-0235">DNA replication</keyword>
<dbReference type="InterPro" id="IPR036775">
    <property type="entry name" value="DNA_pol_Y-fam_lit_finger_sf"/>
</dbReference>
<evidence type="ECO:0000313" key="16">
    <source>
        <dbReference type="Proteomes" id="UP001152797"/>
    </source>
</evidence>
<dbReference type="GO" id="GO:0042276">
    <property type="term" value="P:error-prone translesion synthesis"/>
    <property type="evidence" value="ECO:0007669"/>
    <property type="project" value="TreeGrafter"/>
</dbReference>
<dbReference type="CDD" id="cd03586">
    <property type="entry name" value="PolY_Pol_IV_kappa"/>
    <property type="match status" value="1"/>
</dbReference>
<evidence type="ECO:0000256" key="6">
    <source>
        <dbReference type="ARBA" id="ARBA00022723"/>
    </source>
</evidence>
<dbReference type="OrthoDB" id="1747274at2759"/>
<keyword evidence="9" id="KW-0239">DNA-directed DNA polymerase</keyword>
<evidence type="ECO:0000256" key="5">
    <source>
        <dbReference type="ARBA" id="ARBA00022705"/>
    </source>
</evidence>
<keyword evidence="10" id="KW-0234">DNA repair</keyword>
<dbReference type="SUPFAM" id="SSF100879">
    <property type="entry name" value="Lesion bypass DNA polymerase (Y-family), little finger domain"/>
    <property type="match status" value="1"/>
</dbReference>
<dbReference type="InterPro" id="IPR001126">
    <property type="entry name" value="UmuC"/>
</dbReference>
<dbReference type="PANTHER" id="PTHR11076:SF33">
    <property type="entry name" value="DNA POLYMERASE KAPPA"/>
    <property type="match status" value="1"/>
</dbReference>
<dbReference type="GO" id="GO:0046872">
    <property type="term" value="F:metal ion binding"/>
    <property type="evidence" value="ECO:0007669"/>
    <property type="project" value="UniProtKB-KW"/>
</dbReference>
<dbReference type="Proteomes" id="UP001152797">
    <property type="component" value="Unassembled WGS sequence"/>
</dbReference>
<evidence type="ECO:0000313" key="14">
    <source>
        <dbReference type="EMBL" id="CAI3991282.1"/>
    </source>
</evidence>
<dbReference type="AlphaFoldDB" id="A0A9P1FYV7"/>
<dbReference type="InterPro" id="IPR043128">
    <property type="entry name" value="Rev_trsase/Diguanyl_cyclase"/>
</dbReference>
<keyword evidence="12" id="KW-0175">Coiled coil</keyword>
<evidence type="ECO:0000256" key="7">
    <source>
        <dbReference type="ARBA" id="ARBA00022763"/>
    </source>
</evidence>
<dbReference type="GO" id="GO:0005634">
    <property type="term" value="C:nucleus"/>
    <property type="evidence" value="ECO:0007669"/>
    <property type="project" value="TreeGrafter"/>
</dbReference>
<evidence type="ECO:0000256" key="3">
    <source>
        <dbReference type="ARBA" id="ARBA00022679"/>
    </source>
</evidence>
<dbReference type="EC" id="2.7.7.7" evidence="1"/>
<evidence type="ECO:0000256" key="2">
    <source>
        <dbReference type="ARBA" id="ARBA00016178"/>
    </source>
</evidence>
<evidence type="ECO:0000256" key="1">
    <source>
        <dbReference type="ARBA" id="ARBA00012417"/>
    </source>
</evidence>
<reference evidence="15" key="2">
    <citation type="submission" date="2024-04" db="EMBL/GenBank/DDBJ databases">
        <authorList>
            <person name="Chen Y."/>
            <person name="Shah S."/>
            <person name="Dougan E. K."/>
            <person name="Thang M."/>
            <person name="Chan C."/>
        </authorList>
    </citation>
    <scope>NUCLEOTIDE SEQUENCE [LARGE SCALE GENOMIC DNA]</scope>
</reference>
<keyword evidence="3" id="KW-0808">Transferase</keyword>
<keyword evidence="8" id="KW-0460">Magnesium</keyword>
<dbReference type="InterPro" id="IPR017961">
    <property type="entry name" value="DNA_pol_Y-fam_little_finger"/>
</dbReference>
<evidence type="ECO:0000313" key="15">
    <source>
        <dbReference type="EMBL" id="CAL1144657.1"/>
    </source>
</evidence>
<dbReference type="Pfam" id="PF11799">
    <property type="entry name" value="IMS_C"/>
    <property type="match status" value="1"/>
</dbReference>
<keyword evidence="7" id="KW-0227">DNA damage</keyword>
<evidence type="ECO:0000259" key="13">
    <source>
        <dbReference type="PROSITE" id="PS50173"/>
    </source>
</evidence>
<evidence type="ECO:0000256" key="9">
    <source>
        <dbReference type="ARBA" id="ARBA00022932"/>
    </source>
</evidence>
<evidence type="ECO:0000256" key="11">
    <source>
        <dbReference type="ARBA" id="ARBA00049244"/>
    </source>
</evidence>
<sequence length="582" mass="64648">MANGVQHGGTTGSGEKSHLFNFTGVSANKAGMGADRKLVADFVYQKSKNSQYTQHQIDLDAKQHARAEAIAKELTDFEQRMTCTERQAEEKRAEAEMEELEKHRDLSRTHCVVDMDMFYAAVEIRDQPELANKPVAVGGLGMICTANYVARLYGVRSAMPGFIAVEMVKNPQLVGSKMPPEELIFVAPNFAKYTKVAMQTREIFREYDPNFQAYTLDEAYLDLTDFLGSSGRDAEEVVQEMRKKVKESTGLTCSAGIGPNRMVAKIASDEKKPDGQTRIQPSREAVLEYMDKLPVRKLPGCGKVLEHQISTILQINTCAELRAAVCRVRRAFASRPKTSAFLLRAALGFSGEELSEEGDEVGAVGRKSLSCERTFRNEFQAVELRQRLQDLCRSVAEDMAASVPALACRVVTLKVKTSSFEVRNKQISVPRAIGFKANFGDGKETTEEEVNRVTQELFKHLEPVLESFLPCTLRLMGVRISCFRDQKQLLLKGQRQLCSFFSSRNEAAKDAVPLCADGGVATVASAKEVIELSEDEAELMELEPMEIKDESKRRRVDSVLCPVCGKRLVMSEADGHVNGHFA</sequence>
<dbReference type="SUPFAM" id="SSF56672">
    <property type="entry name" value="DNA/RNA polymerases"/>
    <property type="match status" value="1"/>
</dbReference>
<dbReference type="InterPro" id="IPR022880">
    <property type="entry name" value="DNApol_IV"/>
</dbReference>
<dbReference type="PROSITE" id="PS50173">
    <property type="entry name" value="UMUC"/>
    <property type="match status" value="1"/>
</dbReference>
<keyword evidence="16" id="KW-1185">Reference proteome</keyword>